<name>A0AAX4NCE1_9CAUD</name>
<sequence length="55" mass="6146">MEKAALEAQEVSNFVDPNQIEIDANQHPNFYGVIVAPPTLDKVVLKVDMFGNMEQ</sequence>
<gene>
    <name evidence="1" type="ORF">PTQ24_000044</name>
</gene>
<evidence type="ECO:0000313" key="2">
    <source>
        <dbReference type="Proteomes" id="UP001431510"/>
    </source>
</evidence>
<organism evidence="1 2">
    <name type="scientific">Salmonella phage KKP_3822</name>
    <dbReference type="NCBI Taxonomy" id="3027681"/>
    <lineage>
        <taxon>Viruses</taxon>
        <taxon>Duplodnaviria</taxon>
        <taxon>Heunggongvirae</taxon>
        <taxon>Uroviricota</taxon>
        <taxon>Caudoviricetes</taxon>
    </lineage>
</organism>
<protein>
    <submittedName>
        <fullName evidence="1">Uncharacterized protein</fullName>
    </submittedName>
</protein>
<dbReference type="Proteomes" id="UP001431510">
    <property type="component" value="Segment"/>
</dbReference>
<reference evidence="1" key="1">
    <citation type="submission" date="2023-03" db="EMBL/GenBank/DDBJ databases">
        <title>Newly Isolated Salmophages for Biocontrol of Salmonella in Ready-To-Eat Plant-Based Food.</title>
        <authorList>
            <person name="Wojcicki M."/>
            <person name="Swider O."/>
            <person name="Srednicka P."/>
            <person name="Ilczuk T."/>
            <person name="Koperski L."/>
            <person name="Shymialevich D."/>
            <person name="Cieslak H."/>
            <person name="Sokolowska B."/>
            <person name="Juszczuk-Kubiak E."/>
        </authorList>
    </citation>
    <scope>NUCLEOTIDE SEQUENCE</scope>
</reference>
<evidence type="ECO:0000313" key="1">
    <source>
        <dbReference type="EMBL" id="WYX90319.1"/>
    </source>
</evidence>
<accession>A0AAX4NCE1</accession>
<dbReference type="EMBL" id="OQ674104">
    <property type="protein sequence ID" value="WYX90319.1"/>
    <property type="molecule type" value="Genomic_DNA"/>
</dbReference>
<proteinExistence type="predicted"/>